<dbReference type="Gramene" id="PSS04368">
    <property type="protein sequence ID" value="PSS04368"/>
    <property type="gene ID" value="CEY00_Acc20218"/>
</dbReference>
<feature type="compositionally biased region" description="Polar residues" evidence="9">
    <location>
        <begin position="188"/>
        <end position="198"/>
    </location>
</feature>
<dbReference type="PROSITE" id="PS50089">
    <property type="entry name" value="ZF_RING_2"/>
    <property type="match status" value="1"/>
</dbReference>
<keyword evidence="5 8" id="KW-0863">Zinc-finger</keyword>
<organism evidence="11 12">
    <name type="scientific">Actinidia chinensis var. chinensis</name>
    <name type="common">Chinese soft-hair kiwi</name>
    <dbReference type="NCBI Taxonomy" id="1590841"/>
    <lineage>
        <taxon>Eukaryota</taxon>
        <taxon>Viridiplantae</taxon>
        <taxon>Streptophyta</taxon>
        <taxon>Embryophyta</taxon>
        <taxon>Tracheophyta</taxon>
        <taxon>Spermatophyta</taxon>
        <taxon>Magnoliopsida</taxon>
        <taxon>eudicotyledons</taxon>
        <taxon>Gunneridae</taxon>
        <taxon>Pentapetalae</taxon>
        <taxon>asterids</taxon>
        <taxon>Ericales</taxon>
        <taxon>Actinidiaceae</taxon>
        <taxon>Actinidia</taxon>
    </lineage>
</organism>
<dbReference type="InParanoid" id="A0A2R6Q908"/>
<dbReference type="GO" id="GO:0061630">
    <property type="term" value="F:ubiquitin protein ligase activity"/>
    <property type="evidence" value="ECO:0007669"/>
    <property type="project" value="UniProtKB-EC"/>
</dbReference>
<evidence type="ECO:0000313" key="11">
    <source>
        <dbReference type="EMBL" id="PSS04368.1"/>
    </source>
</evidence>
<proteinExistence type="predicted"/>
<sequence>MGGCCCSSRKPQLHGTPVYYYYPPQSEEHESLRSHDTAAMVLTAGFLVDMNLDMSTPDTYRPPPAPIPYDVVLGRAHSTDSESLGETINGSDFENPSTCVDGTDYDCTTDNDILVSSPKKFELEVKKSIDLKVSATEEEDVCPTCFEDYDAQNPKITTKCNHHFHLSCILEWMEKSDTCPICDQRRGYQNRSTPSNIGSDDEESEFGSLTEAAKSPGLVQNQAL</sequence>
<comment type="caution">
    <text evidence="11">The sequence shown here is derived from an EMBL/GenBank/DDBJ whole genome shotgun (WGS) entry which is preliminary data.</text>
</comment>
<dbReference type="OMA" id="PICSQEM"/>
<evidence type="ECO:0000256" key="9">
    <source>
        <dbReference type="SAM" id="MobiDB-lite"/>
    </source>
</evidence>
<dbReference type="Pfam" id="PF13639">
    <property type="entry name" value="zf-RING_2"/>
    <property type="match status" value="1"/>
</dbReference>
<dbReference type="Gene3D" id="3.30.40.10">
    <property type="entry name" value="Zinc/RING finger domain, C3HC4 (zinc finger)"/>
    <property type="match status" value="1"/>
</dbReference>
<evidence type="ECO:0000256" key="3">
    <source>
        <dbReference type="ARBA" id="ARBA00022679"/>
    </source>
</evidence>
<keyword evidence="12" id="KW-1185">Reference proteome</keyword>
<feature type="region of interest" description="Disordered" evidence="9">
    <location>
        <begin position="188"/>
        <end position="224"/>
    </location>
</feature>
<feature type="domain" description="RING-type" evidence="10">
    <location>
        <begin position="142"/>
        <end position="183"/>
    </location>
</feature>
<dbReference type="SUPFAM" id="SSF57850">
    <property type="entry name" value="RING/U-box"/>
    <property type="match status" value="1"/>
</dbReference>
<gene>
    <name evidence="11" type="ORF">CEY00_Acc20218</name>
</gene>
<dbReference type="GO" id="GO:0008270">
    <property type="term" value="F:zinc ion binding"/>
    <property type="evidence" value="ECO:0007669"/>
    <property type="project" value="UniProtKB-KW"/>
</dbReference>
<dbReference type="EC" id="2.3.2.27" evidence="2"/>
<dbReference type="PANTHER" id="PTHR46463:SF76">
    <property type="entry name" value="RING-TYPE DOMAIN-CONTAINING PROTEIN"/>
    <property type="match status" value="1"/>
</dbReference>
<dbReference type="STRING" id="1590841.A0A2R6Q908"/>
<keyword evidence="3" id="KW-0808">Transferase</keyword>
<dbReference type="FunCoup" id="A0A2R6Q908">
    <property type="interactions" value="243"/>
</dbReference>
<evidence type="ECO:0000259" key="10">
    <source>
        <dbReference type="PROSITE" id="PS50089"/>
    </source>
</evidence>
<name>A0A2R6Q908_ACTCC</name>
<keyword evidence="6" id="KW-0833">Ubl conjugation pathway</keyword>
<dbReference type="SMART" id="SM00184">
    <property type="entry name" value="RING"/>
    <property type="match status" value="1"/>
</dbReference>
<evidence type="ECO:0000256" key="7">
    <source>
        <dbReference type="ARBA" id="ARBA00022833"/>
    </source>
</evidence>
<reference evidence="12" key="2">
    <citation type="journal article" date="2018" name="BMC Genomics">
        <title>A manually annotated Actinidia chinensis var. chinensis (kiwifruit) genome highlights the challenges associated with draft genomes and gene prediction in plants.</title>
        <authorList>
            <person name="Pilkington S.M."/>
            <person name="Crowhurst R."/>
            <person name="Hilario E."/>
            <person name="Nardozza S."/>
            <person name="Fraser L."/>
            <person name="Peng Y."/>
            <person name="Gunaseelan K."/>
            <person name="Simpson R."/>
            <person name="Tahir J."/>
            <person name="Deroles S.C."/>
            <person name="Templeton K."/>
            <person name="Luo Z."/>
            <person name="Davy M."/>
            <person name="Cheng C."/>
            <person name="McNeilage M."/>
            <person name="Scaglione D."/>
            <person name="Liu Y."/>
            <person name="Zhang Q."/>
            <person name="Datson P."/>
            <person name="De Silva N."/>
            <person name="Gardiner S.E."/>
            <person name="Bassett H."/>
            <person name="Chagne D."/>
            <person name="McCallum J."/>
            <person name="Dzierzon H."/>
            <person name="Deng C."/>
            <person name="Wang Y.Y."/>
            <person name="Barron L."/>
            <person name="Manako K."/>
            <person name="Bowen J."/>
            <person name="Foster T.M."/>
            <person name="Erridge Z.A."/>
            <person name="Tiffin H."/>
            <person name="Waite C.N."/>
            <person name="Davies K.M."/>
            <person name="Grierson E.P."/>
            <person name="Laing W.A."/>
            <person name="Kirk R."/>
            <person name="Chen X."/>
            <person name="Wood M."/>
            <person name="Montefiori M."/>
            <person name="Brummell D.A."/>
            <person name="Schwinn K.E."/>
            <person name="Catanach A."/>
            <person name="Fullerton C."/>
            <person name="Li D."/>
            <person name="Meiyalaghan S."/>
            <person name="Nieuwenhuizen N."/>
            <person name="Read N."/>
            <person name="Prakash R."/>
            <person name="Hunter D."/>
            <person name="Zhang H."/>
            <person name="McKenzie M."/>
            <person name="Knabel M."/>
            <person name="Harris A."/>
            <person name="Allan A.C."/>
            <person name="Gleave A."/>
            <person name="Chen A."/>
            <person name="Janssen B.J."/>
            <person name="Plunkett B."/>
            <person name="Ampomah-Dwamena C."/>
            <person name="Voogd C."/>
            <person name="Leif D."/>
            <person name="Lafferty D."/>
            <person name="Souleyre E.J.F."/>
            <person name="Varkonyi-Gasic E."/>
            <person name="Gambi F."/>
            <person name="Hanley J."/>
            <person name="Yao J.L."/>
            <person name="Cheung J."/>
            <person name="David K.M."/>
            <person name="Warren B."/>
            <person name="Marsh K."/>
            <person name="Snowden K.C."/>
            <person name="Lin-Wang K."/>
            <person name="Brian L."/>
            <person name="Martinez-Sanchez M."/>
            <person name="Wang M."/>
            <person name="Ileperuma N."/>
            <person name="Macnee N."/>
            <person name="Campin R."/>
            <person name="McAtee P."/>
            <person name="Drummond R.S.M."/>
            <person name="Espley R.V."/>
            <person name="Ireland H.S."/>
            <person name="Wu R."/>
            <person name="Atkinson R.G."/>
            <person name="Karunairetnam S."/>
            <person name="Bulley S."/>
            <person name="Chunkath S."/>
            <person name="Hanley Z."/>
            <person name="Storey R."/>
            <person name="Thrimawithana A.H."/>
            <person name="Thomson S."/>
            <person name="David C."/>
            <person name="Testolin R."/>
            <person name="Huang H."/>
            <person name="Hellens R.P."/>
            <person name="Schaffer R.J."/>
        </authorList>
    </citation>
    <scope>NUCLEOTIDE SEQUENCE [LARGE SCALE GENOMIC DNA]</scope>
    <source>
        <strain evidence="12">cv. Red5</strain>
    </source>
</reference>
<dbReference type="PANTHER" id="PTHR46463">
    <property type="entry name" value="ZINC FINGER, RING/FYVE/PHD-TYPE"/>
    <property type="match status" value="1"/>
</dbReference>
<accession>A0A2R6Q908</accession>
<evidence type="ECO:0000256" key="2">
    <source>
        <dbReference type="ARBA" id="ARBA00012483"/>
    </source>
</evidence>
<evidence type="ECO:0000256" key="4">
    <source>
        <dbReference type="ARBA" id="ARBA00022723"/>
    </source>
</evidence>
<dbReference type="GO" id="GO:0005829">
    <property type="term" value="C:cytosol"/>
    <property type="evidence" value="ECO:0007669"/>
    <property type="project" value="TreeGrafter"/>
</dbReference>
<evidence type="ECO:0000313" key="12">
    <source>
        <dbReference type="Proteomes" id="UP000241394"/>
    </source>
</evidence>
<dbReference type="EMBL" id="NKQK01000018">
    <property type="protein sequence ID" value="PSS04368.1"/>
    <property type="molecule type" value="Genomic_DNA"/>
</dbReference>
<evidence type="ECO:0000256" key="5">
    <source>
        <dbReference type="ARBA" id="ARBA00022771"/>
    </source>
</evidence>
<dbReference type="OrthoDB" id="8062037at2759"/>
<evidence type="ECO:0000256" key="1">
    <source>
        <dbReference type="ARBA" id="ARBA00000900"/>
    </source>
</evidence>
<keyword evidence="4" id="KW-0479">Metal-binding</keyword>
<reference evidence="11 12" key="1">
    <citation type="submission" date="2017-07" db="EMBL/GenBank/DDBJ databases">
        <title>An improved, manually edited Actinidia chinensis var. chinensis (kiwifruit) genome highlights the challenges associated with draft genomes and gene prediction in plants.</title>
        <authorList>
            <person name="Pilkington S."/>
            <person name="Crowhurst R."/>
            <person name="Hilario E."/>
            <person name="Nardozza S."/>
            <person name="Fraser L."/>
            <person name="Peng Y."/>
            <person name="Gunaseelan K."/>
            <person name="Simpson R."/>
            <person name="Tahir J."/>
            <person name="Deroles S."/>
            <person name="Templeton K."/>
            <person name="Luo Z."/>
            <person name="Davy M."/>
            <person name="Cheng C."/>
            <person name="Mcneilage M."/>
            <person name="Scaglione D."/>
            <person name="Liu Y."/>
            <person name="Zhang Q."/>
            <person name="Datson P."/>
            <person name="De Silva N."/>
            <person name="Gardiner S."/>
            <person name="Bassett H."/>
            <person name="Chagne D."/>
            <person name="Mccallum J."/>
            <person name="Dzierzon H."/>
            <person name="Deng C."/>
            <person name="Wang Y.-Y."/>
            <person name="Barron N."/>
            <person name="Manako K."/>
            <person name="Bowen J."/>
            <person name="Foster T."/>
            <person name="Erridge Z."/>
            <person name="Tiffin H."/>
            <person name="Waite C."/>
            <person name="Davies K."/>
            <person name="Grierson E."/>
            <person name="Laing W."/>
            <person name="Kirk R."/>
            <person name="Chen X."/>
            <person name="Wood M."/>
            <person name="Montefiori M."/>
            <person name="Brummell D."/>
            <person name="Schwinn K."/>
            <person name="Catanach A."/>
            <person name="Fullerton C."/>
            <person name="Li D."/>
            <person name="Meiyalaghan S."/>
            <person name="Nieuwenhuizen N."/>
            <person name="Read N."/>
            <person name="Prakash R."/>
            <person name="Hunter D."/>
            <person name="Zhang H."/>
            <person name="Mckenzie M."/>
            <person name="Knabel M."/>
            <person name="Harris A."/>
            <person name="Allan A."/>
            <person name="Chen A."/>
            <person name="Janssen B."/>
            <person name="Plunkett B."/>
            <person name="Dwamena C."/>
            <person name="Voogd C."/>
            <person name="Leif D."/>
            <person name="Lafferty D."/>
            <person name="Souleyre E."/>
            <person name="Varkonyi-Gasic E."/>
            <person name="Gambi F."/>
            <person name="Hanley J."/>
            <person name="Yao J.-L."/>
            <person name="Cheung J."/>
            <person name="David K."/>
            <person name="Warren B."/>
            <person name="Marsh K."/>
            <person name="Snowden K."/>
            <person name="Lin-Wang K."/>
            <person name="Brian L."/>
            <person name="Martinez-Sanchez M."/>
            <person name="Wang M."/>
            <person name="Ileperuma N."/>
            <person name="Macnee N."/>
            <person name="Campin R."/>
            <person name="Mcatee P."/>
            <person name="Drummond R."/>
            <person name="Espley R."/>
            <person name="Ireland H."/>
            <person name="Wu R."/>
            <person name="Atkinson R."/>
            <person name="Karunairetnam S."/>
            <person name="Bulley S."/>
            <person name="Chunkath S."/>
            <person name="Hanley Z."/>
            <person name="Storey R."/>
            <person name="Thrimawithana A."/>
            <person name="Thomson S."/>
            <person name="David C."/>
            <person name="Testolin R."/>
        </authorList>
    </citation>
    <scope>NUCLEOTIDE SEQUENCE [LARGE SCALE GENOMIC DNA]</scope>
    <source>
        <strain evidence="12">cv. Red5</strain>
        <tissue evidence="11">Young leaf</tissue>
    </source>
</reference>
<evidence type="ECO:0000256" key="8">
    <source>
        <dbReference type="PROSITE-ProRule" id="PRU00175"/>
    </source>
</evidence>
<comment type="catalytic activity">
    <reaction evidence="1">
        <text>S-ubiquitinyl-[E2 ubiquitin-conjugating enzyme]-L-cysteine + [acceptor protein]-L-lysine = [E2 ubiquitin-conjugating enzyme]-L-cysteine + N(6)-ubiquitinyl-[acceptor protein]-L-lysine.</text>
        <dbReference type="EC" id="2.3.2.27"/>
    </reaction>
</comment>
<dbReference type="CDD" id="cd23116">
    <property type="entry name" value="RING-H2_AIRP1-like"/>
    <property type="match status" value="1"/>
</dbReference>
<dbReference type="AlphaFoldDB" id="A0A2R6Q908"/>
<dbReference type="InterPro" id="IPR001841">
    <property type="entry name" value="Znf_RING"/>
</dbReference>
<dbReference type="Proteomes" id="UP000241394">
    <property type="component" value="Chromosome LG18"/>
</dbReference>
<evidence type="ECO:0000256" key="6">
    <source>
        <dbReference type="ARBA" id="ARBA00022786"/>
    </source>
</evidence>
<dbReference type="InterPro" id="IPR013083">
    <property type="entry name" value="Znf_RING/FYVE/PHD"/>
</dbReference>
<protein>
    <recommendedName>
        <fullName evidence="2">RING-type E3 ubiquitin transferase</fullName>
        <ecNumber evidence="2">2.3.2.27</ecNumber>
    </recommendedName>
</protein>
<keyword evidence="7" id="KW-0862">Zinc</keyword>